<dbReference type="SUPFAM" id="SSF49599">
    <property type="entry name" value="TRAF domain-like"/>
    <property type="match status" value="1"/>
</dbReference>
<dbReference type="GO" id="GO:0005164">
    <property type="term" value="F:tumor necrosis factor receptor binding"/>
    <property type="evidence" value="ECO:0007669"/>
    <property type="project" value="TreeGrafter"/>
</dbReference>
<dbReference type="AlphaFoldDB" id="A0A067QVA2"/>
<evidence type="ECO:0000256" key="1">
    <source>
        <dbReference type="SAM" id="Coils"/>
    </source>
</evidence>
<proteinExistence type="predicted"/>
<accession>A0A067QVA2</accession>
<dbReference type="PROSITE" id="PS50144">
    <property type="entry name" value="MATH"/>
    <property type="match status" value="1"/>
</dbReference>
<dbReference type="Gene3D" id="2.60.210.10">
    <property type="entry name" value="Apoptosis, Tumor Necrosis Factor Receptor Associated Protein 2, Chain A"/>
    <property type="match status" value="1"/>
</dbReference>
<dbReference type="InterPro" id="IPR008974">
    <property type="entry name" value="TRAF-like"/>
</dbReference>
<name>A0A067QVA2_ZOONE</name>
<dbReference type="Proteomes" id="UP000027135">
    <property type="component" value="Unassembled WGS sequence"/>
</dbReference>
<dbReference type="FunCoup" id="A0A067QVA2">
    <property type="interactions" value="12"/>
</dbReference>
<sequence length="384" mass="45600">MQMTDDRLHNAVSQVKVAQFHELKEEVLLLKESLKEEREERCRIGQQLAYEVEKSNIWYRQVNDLKMKLEEYRNEMETWKIRHEEEVHRLLQEVVQERNHRHRAETELRMEAAKLEDMFCALEQWRDEDERQRYQLEEQHVKREVEWKGQVEQQKGEVDKMKKVVEKYCHDVDEFHEFLSSENVMISGLWAEQLAEVRSITERVESLNKVSEAKFKEIAQLKQQLSECDEAITRQVRGNCTIFSGHIIWTISDFEAKMTDAKENSTVLHSPVFYSSQHGYKLRVEVRLNGLGQWTGRHMTASLQVLEGEWDPLLQWPFNQRVTLRLRDQNNASDKVNDLVKNLVEGQEKEDPAGLHVFIPHATLQQHNYVLNNIMFLEVTVGKY</sequence>
<dbReference type="InParanoid" id="A0A067QVA2"/>
<reference evidence="3 4" key="1">
    <citation type="journal article" date="2014" name="Nat. Commun.">
        <title>Molecular traces of alternative social organization in a termite genome.</title>
        <authorList>
            <person name="Terrapon N."/>
            <person name="Li C."/>
            <person name="Robertson H.M."/>
            <person name="Ji L."/>
            <person name="Meng X."/>
            <person name="Booth W."/>
            <person name="Chen Z."/>
            <person name="Childers C.P."/>
            <person name="Glastad K.M."/>
            <person name="Gokhale K."/>
            <person name="Gowin J."/>
            <person name="Gronenberg W."/>
            <person name="Hermansen R.A."/>
            <person name="Hu H."/>
            <person name="Hunt B.G."/>
            <person name="Huylmans A.K."/>
            <person name="Khalil S.M."/>
            <person name="Mitchell R.D."/>
            <person name="Munoz-Torres M.C."/>
            <person name="Mustard J.A."/>
            <person name="Pan H."/>
            <person name="Reese J.T."/>
            <person name="Scharf M.E."/>
            <person name="Sun F."/>
            <person name="Vogel H."/>
            <person name="Xiao J."/>
            <person name="Yang W."/>
            <person name="Yang Z."/>
            <person name="Yang Z."/>
            <person name="Zhou J."/>
            <person name="Zhu J."/>
            <person name="Brent C.S."/>
            <person name="Elsik C.G."/>
            <person name="Goodisman M.A."/>
            <person name="Liberles D.A."/>
            <person name="Roe R.M."/>
            <person name="Vargo E.L."/>
            <person name="Vilcinskas A."/>
            <person name="Wang J."/>
            <person name="Bornberg-Bauer E."/>
            <person name="Korb J."/>
            <person name="Zhang G."/>
            <person name="Liebig J."/>
        </authorList>
    </citation>
    <scope>NUCLEOTIDE SEQUENCE [LARGE SCALE GENOMIC DNA]</scope>
    <source>
        <tissue evidence="3">Whole organism</tissue>
    </source>
</reference>
<dbReference type="PANTHER" id="PTHR10131">
    <property type="entry name" value="TNF RECEPTOR ASSOCIATED FACTOR"/>
    <property type="match status" value="1"/>
</dbReference>
<feature type="coiled-coil region" evidence="1">
    <location>
        <begin position="20"/>
        <end position="89"/>
    </location>
</feature>
<dbReference type="GO" id="GO:0009898">
    <property type="term" value="C:cytoplasmic side of plasma membrane"/>
    <property type="evidence" value="ECO:0007669"/>
    <property type="project" value="TreeGrafter"/>
</dbReference>
<keyword evidence="1" id="KW-0175">Coiled coil</keyword>
<dbReference type="OMA" id="ITFECVD"/>
<dbReference type="Pfam" id="PF22486">
    <property type="entry name" value="MATH_2"/>
    <property type="match status" value="1"/>
</dbReference>
<keyword evidence="4" id="KW-1185">Reference proteome</keyword>
<gene>
    <name evidence="3" type="ORF">L798_00594</name>
</gene>
<dbReference type="InterPro" id="IPR002083">
    <property type="entry name" value="MATH/TRAF_dom"/>
</dbReference>
<evidence type="ECO:0000313" key="4">
    <source>
        <dbReference type="Proteomes" id="UP000027135"/>
    </source>
</evidence>
<evidence type="ECO:0000313" key="3">
    <source>
        <dbReference type="EMBL" id="KDR09754.1"/>
    </source>
</evidence>
<evidence type="ECO:0000259" key="2">
    <source>
        <dbReference type="PROSITE" id="PS50144"/>
    </source>
</evidence>
<dbReference type="EMBL" id="KK853217">
    <property type="protein sequence ID" value="KDR09754.1"/>
    <property type="molecule type" value="Genomic_DNA"/>
</dbReference>
<keyword evidence="3" id="KW-0675">Receptor</keyword>
<dbReference type="eggNOG" id="KOG0297">
    <property type="taxonomic scope" value="Eukaryota"/>
</dbReference>
<dbReference type="PANTHER" id="PTHR10131:SF138">
    <property type="entry name" value="RE66324P"/>
    <property type="match status" value="1"/>
</dbReference>
<feature type="domain" description="MATH" evidence="2">
    <location>
        <begin position="244"/>
        <end position="381"/>
    </location>
</feature>
<dbReference type="GO" id="GO:0043122">
    <property type="term" value="P:regulation of canonical NF-kappaB signal transduction"/>
    <property type="evidence" value="ECO:0007669"/>
    <property type="project" value="TreeGrafter"/>
</dbReference>
<protein>
    <submittedName>
        <fullName evidence="3">TNF receptor-associated factor 5</fullName>
    </submittedName>
</protein>
<organism evidence="3 4">
    <name type="scientific">Zootermopsis nevadensis</name>
    <name type="common">Dampwood termite</name>
    <dbReference type="NCBI Taxonomy" id="136037"/>
    <lineage>
        <taxon>Eukaryota</taxon>
        <taxon>Metazoa</taxon>
        <taxon>Ecdysozoa</taxon>
        <taxon>Arthropoda</taxon>
        <taxon>Hexapoda</taxon>
        <taxon>Insecta</taxon>
        <taxon>Pterygota</taxon>
        <taxon>Neoptera</taxon>
        <taxon>Polyneoptera</taxon>
        <taxon>Dictyoptera</taxon>
        <taxon>Blattodea</taxon>
        <taxon>Blattoidea</taxon>
        <taxon>Termitoidae</taxon>
        <taxon>Termopsidae</taxon>
        <taxon>Zootermopsis</taxon>
    </lineage>
</organism>
<dbReference type="STRING" id="136037.A0A067QVA2"/>